<dbReference type="EMBL" id="CCEJ010000001">
    <property type="protein sequence ID" value="CDR33115.1"/>
    <property type="molecule type" value="Genomic_DNA"/>
</dbReference>
<reference evidence="3" key="1">
    <citation type="submission" date="2013-12" db="EMBL/GenBank/DDBJ databases">
        <authorList>
            <person name="Linke B."/>
        </authorList>
    </citation>
    <scope>NUCLEOTIDE SEQUENCE [LARGE SCALE GENOMIC DNA]</scope>
    <source>
        <strain evidence="3">CRIB-18</strain>
    </source>
</reference>
<dbReference type="STRING" id="1437425.CSEC_0276"/>
<feature type="compositionally biased region" description="Low complexity" evidence="1">
    <location>
        <begin position="1041"/>
        <end position="1055"/>
    </location>
</feature>
<comment type="caution">
    <text evidence="3">The sequence shown here is derived from an EMBL/GenBank/DDBJ whole genome shotgun (WGS) entry which is preliminary data.</text>
</comment>
<dbReference type="RefSeq" id="WP_041016605.1">
    <property type="nucleotide sequence ID" value="NZ_CCEJ010000001.1"/>
</dbReference>
<reference evidence="3" key="2">
    <citation type="submission" date="2014-09" db="EMBL/GenBank/DDBJ databases">
        <title>Criblamydia sequanensis harbors a mega-plasmid encoding arsenite resistance.</title>
        <authorList>
            <person name="Bertelli C."/>
            <person name="Goesmann A."/>
            <person name="Greub G."/>
        </authorList>
    </citation>
    <scope>NUCLEOTIDE SEQUENCE [LARGE SCALE GENOMIC DNA]</scope>
    <source>
        <strain evidence="3">CRIB-18</strain>
    </source>
</reference>
<dbReference type="CDD" id="cd18186">
    <property type="entry name" value="BTB_POZ_ZBTB_KLHL-like"/>
    <property type="match status" value="1"/>
</dbReference>
<dbReference type="InterPro" id="IPR011333">
    <property type="entry name" value="SKP1/BTB/POZ_sf"/>
</dbReference>
<feature type="region of interest" description="Disordered" evidence="1">
    <location>
        <begin position="1031"/>
        <end position="1055"/>
    </location>
</feature>
<organism evidence="3 4">
    <name type="scientific">Candidatus Criblamydia sequanensis CRIB-18</name>
    <dbReference type="NCBI Taxonomy" id="1437425"/>
    <lineage>
        <taxon>Bacteria</taxon>
        <taxon>Pseudomonadati</taxon>
        <taxon>Chlamydiota</taxon>
        <taxon>Chlamydiia</taxon>
        <taxon>Parachlamydiales</taxon>
        <taxon>Candidatus Criblamydiaceae</taxon>
        <taxon>Candidatus Criblamydia</taxon>
    </lineage>
</organism>
<dbReference type="SUPFAM" id="SSF54695">
    <property type="entry name" value="POZ domain"/>
    <property type="match status" value="1"/>
</dbReference>
<dbReference type="AlphaFoldDB" id="A0A090CZZ0"/>
<evidence type="ECO:0000256" key="1">
    <source>
        <dbReference type="SAM" id="MobiDB-lite"/>
    </source>
</evidence>
<dbReference type="Pfam" id="PF00651">
    <property type="entry name" value="BTB"/>
    <property type="match status" value="1"/>
</dbReference>
<dbReference type="Proteomes" id="UP000031552">
    <property type="component" value="Unassembled WGS sequence"/>
</dbReference>
<feature type="domain" description="BTB" evidence="2">
    <location>
        <begin position="341"/>
        <end position="422"/>
    </location>
</feature>
<dbReference type="InterPro" id="IPR000210">
    <property type="entry name" value="BTB/POZ_dom"/>
</dbReference>
<keyword evidence="4" id="KW-1185">Reference proteome</keyword>
<evidence type="ECO:0000313" key="4">
    <source>
        <dbReference type="Proteomes" id="UP000031552"/>
    </source>
</evidence>
<gene>
    <name evidence="3" type="ORF">CSEC_0276</name>
</gene>
<evidence type="ECO:0000259" key="2">
    <source>
        <dbReference type="Pfam" id="PF00651"/>
    </source>
</evidence>
<dbReference type="Gene3D" id="3.30.710.10">
    <property type="entry name" value="Potassium Channel Kv1.1, Chain A"/>
    <property type="match status" value="1"/>
</dbReference>
<accession>A0A090CZZ0</accession>
<protein>
    <recommendedName>
        <fullName evidence="2">BTB domain-containing protein</fullName>
    </recommendedName>
</protein>
<proteinExistence type="predicted"/>
<evidence type="ECO:0000313" key="3">
    <source>
        <dbReference type="EMBL" id="CDR33115.1"/>
    </source>
</evidence>
<sequence>MSFGLIKAGVKIAEAYDYNFRSYFDTRSYVSHSEQGSLQYSLSEKKRKRENGNCGDGKEKRIRCLAKVLRGEELTLGEFFSTLRKIKKIEDLYGKISEEEKDLKLFQAALKVIQKKITLLKIQDELSFDLEISDFETTQGVKGSEILLIHNKKKIKRNCKTLEAVKRVGHFCKTLLAVKKGGFSFIHQQYLGSDVRIYQSLNDSTLTENELLLLLDSLSKENKDKFNFFDFSKYPNLTLNAPSLVKMKLANLSNSCFGNLPDSLCDVVLVPVQEADLSLSIDDDSSEELVIEEKSVEVSGPEILKGKEKVLTEDSPICQEDEAPDESHLEKNPVEGGAYNLKTNKEFLATESGYFKQLFFSGMKETHEKCILLRGIDPLVFKTCFDIFFLRANLENASLTHLVEVAKLAHFFDLASVITFIHSQIAIRLNDYPVTNDTVGLVCRTYVEMESTFLREEENQSREAMIRFFKKVIVESDERSLRDIFVSFIANDMPILELLKILKEEFFSQGKGKKEKKAFINIYNSLLEASFISKGKFLKEIVDHFSDGCAFFLTPSESLGKYIQILKKSFSRKVSLEVRTSIFMKLLSLAGKAEKNANILSGKWTGLKKKGIDRTKSFLKILEGMLKDYGAEGIPDSDTYFEDKPFQFLSFAHLIMQYANLAETLNWPGKKIAYQLSCIANCIYKDQTSVEENPIVYASYIKKKLYQNLSWGKTCSWPLYLKDETEIPGMGGVPSYVVFLLEELNPLLSDSSNIFDFLHTESQDPLVQSLSALVHYHGFQDTFSWDAIFSKSSYVLSINPKDDLALSLYGASLYQISLAPSLESSEKLKEDAKKVLNEALLLNQKNSIALLYLARLSLGRDNRAAIDYFKKIEFLEISERTAPLIKLLIEEGSEEEVNELYEKIGKRKRTLEKGLSIDPNIELMWLGFFGALSLRKQDPLLLLHARNLIEESFSKDKYNFEILTLLKNIYSLDVTGPVSLEKKVNLRETMALLVEKEAAKKTEKPAQRIESSEVDSNQVIELPQVVASHVSEADSTQQVGTSGSETSNTSSSSSSTFELEGFQDVNEFFELSQEELLMEEFLNI</sequence>
<name>A0A090CZZ0_9BACT</name>